<evidence type="ECO:0000313" key="3">
    <source>
        <dbReference type="Proteomes" id="UP000030699"/>
    </source>
</evidence>
<gene>
    <name evidence="2" type="ORF">PFMALIP_06088</name>
</gene>
<reference evidence="2 3" key="2">
    <citation type="submission" date="2013-02" db="EMBL/GenBank/DDBJ databases">
        <title>The Genome Sequence of Plasmodium falciparum MaliPS096_E11.</title>
        <authorList>
            <consortium name="The Broad Institute Genome Sequencing Platform"/>
            <consortium name="The Broad Institute Genome Sequencing Center for Infectious Disease"/>
            <person name="Neafsey D."/>
            <person name="Cheeseman I."/>
            <person name="Volkman S."/>
            <person name="Adams J."/>
            <person name="Walker B."/>
            <person name="Young S.K."/>
            <person name="Zeng Q."/>
            <person name="Gargeya S."/>
            <person name="Fitzgerald M."/>
            <person name="Haas B."/>
            <person name="Abouelleil A."/>
            <person name="Alvarado L."/>
            <person name="Arachchi H.M."/>
            <person name="Berlin A.M."/>
            <person name="Chapman S.B."/>
            <person name="Dewar J."/>
            <person name="Goldberg J."/>
            <person name="Griggs A."/>
            <person name="Gujja S."/>
            <person name="Hansen M."/>
            <person name="Howarth C."/>
            <person name="Imamovic A."/>
            <person name="Larimer J."/>
            <person name="McCowan C."/>
            <person name="Murphy C."/>
            <person name="Neiman D."/>
            <person name="Pearson M."/>
            <person name="Priest M."/>
            <person name="Roberts A."/>
            <person name="Saif S."/>
            <person name="Shea T."/>
            <person name="Sisk P."/>
            <person name="Sykes S."/>
            <person name="Wortman J."/>
            <person name="Nusbaum C."/>
            <person name="Birren B."/>
        </authorList>
    </citation>
    <scope>NUCLEOTIDE SEQUENCE [LARGE SCALE GENOMIC DNA]</scope>
    <source>
        <strain evidence="2 3">MaliPS096_E11</strain>
    </source>
</reference>
<protein>
    <submittedName>
        <fullName evidence="2">Uncharacterized protein</fullName>
    </submittedName>
</protein>
<sequence>MMNHINNIIIHLFTFKNIVLVSLIYYVYIKITNNFINKHMCLLILVFIILQQNIFSNNL</sequence>
<evidence type="ECO:0000313" key="2">
    <source>
        <dbReference type="EMBL" id="ETW45842.1"/>
    </source>
</evidence>
<reference evidence="2 3" key="1">
    <citation type="submission" date="2013-02" db="EMBL/GenBank/DDBJ databases">
        <title>The Genome Annotation of Plasmodium falciparum MaliPS096_E11.</title>
        <authorList>
            <consortium name="The Broad Institute Genome Sequencing Platform"/>
            <consortium name="The Broad Institute Genome Sequencing Center for Infectious Disease"/>
            <person name="Neafsey D."/>
            <person name="Hoffman S."/>
            <person name="Volkman S."/>
            <person name="Rosenthal P."/>
            <person name="Walker B."/>
            <person name="Young S.K."/>
            <person name="Zeng Q."/>
            <person name="Gargeya S."/>
            <person name="Fitzgerald M."/>
            <person name="Haas B."/>
            <person name="Abouelleil A."/>
            <person name="Allen A.W."/>
            <person name="Alvarado L."/>
            <person name="Arachchi H.M."/>
            <person name="Berlin A.M."/>
            <person name="Chapman S.B."/>
            <person name="Gainer-Dewar J."/>
            <person name="Goldberg J."/>
            <person name="Griggs A."/>
            <person name="Gujja S."/>
            <person name="Hansen M."/>
            <person name="Howarth C."/>
            <person name="Imamovic A."/>
            <person name="Ireland A."/>
            <person name="Larimer J."/>
            <person name="McCowan C."/>
            <person name="Murphy C."/>
            <person name="Pearson M."/>
            <person name="Poon T.W."/>
            <person name="Priest M."/>
            <person name="Roberts A."/>
            <person name="Saif S."/>
            <person name="Shea T."/>
            <person name="Sisk P."/>
            <person name="Sykes S."/>
            <person name="Wortman J."/>
            <person name="Nusbaum C."/>
            <person name="Birren B."/>
        </authorList>
    </citation>
    <scope>NUCLEOTIDE SEQUENCE [LARGE SCALE GENOMIC DNA]</scope>
    <source>
        <strain evidence="2 3">MaliPS096_E11</strain>
    </source>
</reference>
<organism evidence="2 3">
    <name type="scientific">Plasmodium falciparum MaliPS096_E11</name>
    <dbReference type="NCBI Taxonomy" id="1036727"/>
    <lineage>
        <taxon>Eukaryota</taxon>
        <taxon>Sar</taxon>
        <taxon>Alveolata</taxon>
        <taxon>Apicomplexa</taxon>
        <taxon>Aconoidasida</taxon>
        <taxon>Haemosporida</taxon>
        <taxon>Plasmodiidae</taxon>
        <taxon>Plasmodium</taxon>
        <taxon>Plasmodium (Laverania)</taxon>
    </lineage>
</organism>
<feature type="transmembrane region" description="Helical" evidence="1">
    <location>
        <begin position="6"/>
        <end position="28"/>
    </location>
</feature>
<feature type="transmembrane region" description="Helical" evidence="1">
    <location>
        <begin position="40"/>
        <end position="56"/>
    </location>
</feature>
<dbReference type="Proteomes" id="UP000030699">
    <property type="component" value="Unassembled WGS sequence"/>
</dbReference>
<keyword evidence="1" id="KW-0472">Membrane</keyword>
<accession>A0A024WFN5</accession>
<dbReference type="EMBL" id="KI925928">
    <property type="protein sequence ID" value="ETW45842.1"/>
    <property type="molecule type" value="Genomic_DNA"/>
</dbReference>
<proteinExistence type="predicted"/>
<name>A0A024WFN5_PLAFA</name>
<keyword evidence="1" id="KW-1133">Transmembrane helix</keyword>
<keyword evidence="1" id="KW-0812">Transmembrane</keyword>
<dbReference type="AlphaFoldDB" id="A0A024WFN5"/>
<evidence type="ECO:0000256" key="1">
    <source>
        <dbReference type="SAM" id="Phobius"/>
    </source>
</evidence>